<dbReference type="Pfam" id="PF04326">
    <property type="entry name" value="SLFN_AlbA_2"/>
    <property type="match status" value="1"/>
</dbReference>
<dbReference type="EMBL" id="FOIR01000001">
    <property type="protein sequence ID" value="SEV98272.1"/>
    <property type="molecule type" value="Genomic_DNA"/>
</dbReference>
<reference evidence="3" key="1">
    <citation type="submission" date="2016-10" db="EMBL/GenBank/DDBJ databases">
        <authorList>
            <person name="Varghese N."/>
            <person name="Submissions S."/>
        </authorList>
    </citation>
    <scope>NUCLEOTIDE SEQUENCE [LARGE SCALE GENOMIC DNA]</scope>
    <source>
        <strain evidence="3">CGMCC 1.12402</strain>
    </source>
</reference>
<dbReference type="RefSeq" id="WP_090257465.1">
    <property type="nucleotide sequence ID" value="NZ_FOIR01000001.1"/>
</dbReference>
<gene>
    <name evidence="2" type="ORF">SAMN05216290_1054</name>
</gene>
<dbReference type="GO" id="GO:0003677">
    <property type="term" value="F:DNA binding"/>
    <property type="evidence" value="ECO:0007669"/>
    <property type="project" value="UniProtKB-KW"/>
</dbReference>
<evidence type="ECO:0000313" key="2">
    <source>
        <dbReference type="EMBL" id="SEV98272.1"/>
    </source>
</evidence>
<dbReference type="PANTHER" id="PTHR30595:SF6">
    <property type="entry name" value="SCHLAFEN ALBA-2 DOMAIN-CONTAINING PROTEIN"/>
    <property type="match status" value="1"/>
</dbReference>
<dbReference type="Proteomes" id="UP000199437">
    <property type="component" value="Unassembled WGS sequence"/>
</dbReference>
<dbReference type="PANTHER" id="PTHR30595">
    <property type="entry name" value="GLPR-RELATED TRANSCRIPTIONAL REPRESSOR"/>
    <property type="match status" value="1"/>
</dbReference>
<keyword evidence="3" id="KW-1185">Reference proteome</keyword>
<organism evidence="2 3">
    <name type="scientific">Roseivirga pacifica</name>
    <dbReference type="NCBI Taxonomy" id="1267423"/>
    <lineage>
        <taxon>Bacteria</taxon>
        <taxon>Pseudomonadati</taxon>
        <taxon>Bacteroidota</taxon>
        <taxon>Cytophagia</taxon>
        <taxon>Cytophagales</taxon>
        <taxon>Roseivirgaceae</taxon>
        <taxon>Roseivirga</taxon>
    </lineage>
</organism>
<dbReference type="InterPro" id="IPR007421">
    <property type="entry name" value="Schlafen_AlbA_2_dom"/>
</dbReference>
<dbReference type="AlphaFoldDB" id="A0A1I0NAS4"/>
<dbReference type="InterPro" id="IPR038461">
    <property type="entry name" value="Schlafen_AlbA_2_dom_sf"/>
</dbReference>
<evidence type="ECO:0000313" key="3">
    <source>
        <dbReference type="Proteomes" id="UP000199437"/>
    </source>
</evidence>
<name>A0A1I0NAS4_9BACT</name>
<evidence type="ECO:0000259" key="1">
    <source>
        <dbReference type="Pfam" id="PF04326"/>
    </source>
</evidence>
<dbReference type="STRING" id="1267423.SAMN05216290_1054"/>
<dbReference type="GeneID" id="99985791"/>
<dbReference type="Gene3D" id="3.30.950.30">
    <property type="entry name" value="Schlafen, AAA domain"/>
    <property type="match status" value="1"/>
</dbReference>
<dbReference type="OrthoDB" id="9810282at2"/>
<feature type="domain" description="Schlafen AlbA-2" evidence="1">
    <location>
        <begin position="14"/>
        <end position="132"/>
    </location>
</feature>
<keyword evidence="2" id="KW-0238">DNA-binding</keyword>
<proteinExistence type="predicted"/>
<sequence>MELKDVQRLAKRGEGQLLEFKKKANYPEKIMKELVAFANSNGGTLLLGVDDNGDANGVREIDGETFLVEDAIEKLIRPKLNYSVEIIRVNEKKGIAVFQIEESHKKPHFVKDNPKTRQGTAYIRCADESLKASREMREIIRRRLKAKDIQFTYGDKENTLLKLLDEKEQLSLQEFAKSSQLPTFVASRTLIRLVLANVLEVKPSPKGDLYSLKK</sequence>
<accession>A0A1I0NAS4</accession>
<protein>
    <submittedName>
        <fullName evidence="2">Putative DNA-binding domain-containing protein</fullName>
    </submittedName>
</protein>